<dbReference type="RefSeq" id="WP_155140460.1">
    <property type="nucleotide sequence ID" value="NZ_BMGZ01000002.1"/>
</dbReference>
<evidence type="ECO:0000256" key="1">
    <source>
        <dbReference type="SAM" id="MobiDB-lite"/>
    </source>
</evidence>
<reference evidence="3" key="1">
    <citation type="journal article" date="2014" name="Int. J. Syst. Evol. Microbiol.">
        <title>Complete genome sequence of Corynebacterium casei LMG S-19264T (=DSM 44701T), isolated from a smear-ripened cheese.</title>
        <authorList>
            <consortium name="US DOE Joint Genome Institute (JGI-PGF)"/>
            <person name="Walter F."/>
            <person name="Albersmeier A."/>
            <person name="Kalinowski J."/>
            <person name="Ruckert C."/>
        </authorList>
    </citation>
    <scope>NUCLEOTIDE SEQUENCE</scope>
    <source>
        <strain evidence="3">CGMCC 1.14984</strain>
    </source>
</reference>
<evidence type="ECO:0008006" key="7">
    <source>
        <dbReference type="Google" id="ProtNLM"/>
    </source>
</evidence>
<feature type="region of interest" description="Disordered" evidence="1">
    <location>
        <begin position="174"/>
        <end position="198"/>
    </location>
</feature>
<evidence type="ECO:0000313" key="5">
    <source>
        <dbReference type="Proteomes" id="UP000621856"/>
    </source>
</evidence>
<keyword evidence="2" id="KW-0732">Signal</keyword>
<organism evidence="3 5">
    <name type="scientific">Aquisalinus luteolus</name>
    <dbReference type="NCBI Taxonomy" id="1566827"/>
    <lineage>
        <taxon>Bacteria</taxon>
        <taxon>Pseudomonadati</taxon>
        <taxon>Pseudomonadota</taxon>
        <taxon>Alphaproteobacteria</taxon>
        <taxon>Parvularculales</taxon>
        <taxon>Parvularculaceae</taxon>
        <taxon>Aquisalinus</taxon>
    </lineage>
</organism>
<proteinExistence type="predicted"/>
<reference evidence="4 6" key="2">
    <citation type="submission" date="2020-02" db="EMBL/GenBank/DDBJ databases">
        <title>Genome sequence of Parvularcula flava strain NH6-79.</title>
        <authorList>
            <person name="Abdul Karim M.H."/>
            <person name="Lam M.Q."/>
            <person name="Chen S.J."/>
            <person name="Yahya A."/>
            <person name="Shahir S."/>
            <person name="Shamsir M.S."/>
            <person name="Chong C.S."/>
        </authorList>
    </citation>
    <scope>NUCLEOTIDE SEQUENCE [LARGE SCALE GENOMIC DNA]</scope>
    <source>
        <strain evidence="4 6">NH6-79</strain>
    </source>
</reference>
<keyword evidence="6" id="KW-1185">Reference proteome</keyword>
<dbReference type="AlphaFoldDB" id="A0A8J3A4C5"/>
<comment type="caution">
    <text evidence="3">The sequence shown here is derived from an EMBL/GenBank/DDBJ whole genome shotgun (WGS) entry which is preliminary data.</text>
</comment>
<evidence type="ECO:0000313" key="3">
    <source>
        <dbReference type="EMBL" id="GGH98498.1"/>
    </source>
</evidence>
<gene>
    <name evidence="4" type="ORF">FF098_011060</name>
    <name evidence="3" type="ORF">GCM10011355_22230</name>
</gene>
<dbReference type="EMBL" id="BMGZ01000002">
    <property type="protein sequence ID" value="GGH98498.1"/>
    <property type="molecule type" value="Genomic_DNA"/>
</dbReference>
<evidence type="ECO:0000313" key="6">
    <source>
        <dbReference type="Proteomes" id="UP000818603"/>
    </source>
</evidence>
<reference evidence="3" key="3">
    <citation type="submission" date="2020-09" db="EMBL/GenBank/DDBJ databases">
        <authorList>
            <person name="Sun Q."/>
            <person name="Zhou Y."/>
        </authorList>
    </citation>
    <scope>NUCLEOTIDE SEQUENCE</scope>
    <source>
        <strain evidence="3">CGMCC 1.14984</strain>
    </source>
</reference>
<name>A0A8J3A4C5_9PROT</name>
<feature type="chain" id="PRO_5035326203" description="Lipoprotein" evidence="2">
    <location>
        <begin position="24"/>
        <end position="198"/>
    </location>
</feature>
<sequence length="198" mass="21463">MRLPITSRIVCGFSVLAVVAACATPSSTPRYRAADEPAPDVIAAEQMFATAIEEVCFEALARGQLPSERLAYVDYEELTDVAERYRSTPDDRLYRARNVSSPVLVSIASGIARCDVIALRGDRPALRKAAESVIDVYDPLEREGLADYLAAIDHSPAYAVKFTLRSGNLVDDPDTPYVEGPVSYDSAEGGDDPFAITE</sequence>
<evidence type="ECO:0000313" key="4">
    <source>
        <dbReference type="EMBL" id="NHK28445.1"/>
    </source>
</evidence>
<protein>
    <recommendedName>
        <fullName evidence="7">Lipoprotein</fullName>
    </recommendedName>
</protein>
<dbReference type="PROSITE" id="PS51257">
    <property type="entry name" value="PROKAR_LIPOPROTEIN"/>
    <property type="match status" value="1"/>
</dbReference>
<evidence type="ECO:0000256" key="2">
    <source>
        <dbReference type="SAM" id="SignalP"/>
    </source>
</evidence>
<accession>A0A8J3A4C5</accession>
<feature type="signal peptide" evidence="2">
    <location>
        <begin position="1"/>
        <end position="23"/>
    </location>
</feature>
<dbReference type="EMBL" id="VCJR02000002">
    <property type="protein sequence ID" value="NHK28445.1"/>
    <property type="molecule type" value="Genomic_DNA"/>
</dbReference>
<dbReference type="Proteomes" id="UP000818603">
    <property type="component" value="Unassembled WGS sequence"/>
</dbReference>
<dbReference type="Proteomes" id="UP000621856">
    <property type="component" value="Unassembled WGS sequence"/>
</dbReference>